<dbReference type="PATRIC" id="fig|329854.7.peg.3255"/>
<accession>A0A139L480</accession>
<comment type="caution">
    <text evidence="2">The sequence shown here is derived from an EMBL/GenBank/DDBJ whole genome shotgun (WGS) entry which is preliminary data.</text>
</comment>
<evidence type="ECO:0000313" key="2">
    <source>
        <dbReference type="EMBL" id="KXT46236.1"/>
    </source>
</evidence>
<dbReference type="AlphaFoldDB" id="A0A139L480"/>
<feature type="region of interest" description="Disordered" evidence="1">
    <location>
        <begin position="20"/>
        <end position="52"/>
    </location>
</feature>
<dbReference type="InterPro" id="IPR021823">
    <property type="entry name" value="DUF3408"/>
</dbReference>
<evidence type="ECO:0008006" key="4">
    <source>
        <dbReference type="Google" id="ProtNLM"/>
    </source>
</evidence>
<evidence type="ECO:0000256" key="1">
    <source>
        <dbReference type="SAM" id="MobiDB-lite"/>
    </source>
</evidence>
<dbReference type="Proteomes" id="UP000070319">
    <property type="component" value="Unassembled WGS sequence"/>
</dbReference>
<dbReference type="Pfam" id="PF11888">
    <property type="entry name" value="DUF3408"/>
    <property type="match status" value="1"/>
</dbReference>
<gene>
    <name evidence="2" type="ORF">HMPREF2531_03187</name>
</gene>
<feature type="compositionally biased region" description="Basic and acidic residues" evidence="1">
    <location>
        <begin position="42"/>
        <end position="52"/>
    </location>
</feature>
<proteinExistence type="predicted"/>
<name>A0A139L480_9BACE</name>
<protein>
    <recommendedName>
        <fullName evidence="4">DUF3408 domain-containing protein</fullName>
    </recommendedName>
</protein>
<sequence length="147" mass="16867">MAKNLDVQIDSADFLDSIRPELPATTPETRSLRKAAVQPEVTAERRKASRSDSRKKVVAKTVSVIPPIESEEDYLDLFIQGAETAARSGKMAYVRKEYHERIMRITRVIGKDKLTLSGYIDHVLTHHFLQCEDVIKKLYDKNYEDIF</sequence>
<dbReference type="EMBL" id="LTDF01000126">
    <property type="protein sequence ID" value="KXT46236.1"/>
    <property type="molecule type" value="Genomic_DNA"/>
</dbReference>
<evidence type="ECO:0000313" key="3">
    <source>
        <dbReference type="Proteomes" id="UP000070319"/>
    </source>
</evidence>
<reference evidence="2 3" key="1">
    <citation type="submission" date="2016-02" db="EMBL/GenBank/DDBJ databases">
        <authorList>
            <person name="Wen L."/>
            <person name="He K."/>
            <person name="Yang H."/>
        </authorList>
    </citation>
    <scope>NUCLEOTIDE SEQUENCE [LARGE SCALE GENOMIC DNA]</scope>
    <source>
        <strain evidence="2 3">KLE1704</strain>
    </source>
</reference>
<organism evidence="2">
    <name type="scientific">Bacteroides intestinalis</name>
    <dbReference type="NCBI Taxonomy" id="329854"/>
    <lineage>
        <taxon>Bacteria</taxon>
        <taxon>Pseudomonadati</taxon>
        <taxon>Bacteroidota</taxon>
        <taxon>Bacteroidia</taxon>
        <taxon>Bacteroidales</taxon>
        <taxon>Bacteroidaceae</taxon>
        <taxon>Bacteroides</taxon>
    </lineage>
</organism>